<comment type="caution">
    <text evidence="2">The sequence shown here is derived from an EMBL/GenBank/DDBJ whole genome shotgun (WGS) entry which is preliminary data.</text>
</comment>
<feature type="signal peptide" evidence="1">
    <location>
        <begin position="1"/>
        <end position="20"/>
    </location>
</feature>
<dbReference type="SUPFAM" id="SSF101756">
    <property type="entry name" value="Hypothetical protein YgiW"/>
    <property type="match status" value="1"/>
</dbReference>
<name>A0A316GFI3_9RHOB</name>
<accession>A0A316GFI3</accession>
<keyword evidence="3" id="KW-1185">Reference proteome</keyword>
<dbReference type="EMBL" id="QGGW01000006">
    <property type="protein sequence ID" value="PWK59720.1"/>
    <property type="molecule type" value="Genomic_DNA"/>
</dbReference>
<dbReference type="OrthoDB" id="467760at2"/>
<sequence length="108" mass="11896">MRRAVLLAAVLTLPASVVLAEITPIGDLRRNMHATVEGIVERVTDEDEFRLADASGQIRVYIGPNPLPVRVGDSIRVAGFVDDDLRMELYAETITLADGRVVDLPRRD</sequence>
<evidence type="ECO:0000313" key="2">
    <source>
        <dbReference type="EMBL" id="PWK59720.1"/>
    </source>
</evidence>
<reference evidence="2 3" key="1">
    <citation type="submission" date="2018-05" db="EMBL/GenBank/DDBJ databases">
        <title>Genomic Encyclopedia of Type Strains, Phase IV (KMG-IV): sequencing the most valuable type-strain genomes for metagenomic binning, comparative biology and taxonomic classification.</title>
        <authorList>
            <person name="Goeker M."/>
        </authorList>
    </citation>
    <scope>NUCLEOTIDE SEQUENCE [LARGE SCALE GENOMIC DNA]</scope>
    <source>
        <strain evidence="2 3">DSM 16097</strain>
    </source>
</reference>
<evidence type="ECO:0000313" key="3">
    <source>
        <dbReference type="Proteomes" id="UP000245708"/>
    </source>
</evidence>
<dbReference type="AlphaFoldDB" id="A0A316GFI3"/>
<feature type="chain" id="PRO_5016406746" description="OB fold (BOF) protein" evidence="1">
    <location>
        <begin position="21"/>
        <end position="108"/>
    </location>
</feature>
<protein>
    <recommendedName>
        <fullName evidence="4">OB fold (BOF) protein</fullName>
    </recommendedName>
</protein>
<dbReference type="Gene3D" id="2.40.50.200">
    <property type="entry name" value="Bacterial OB-fold"/>
    <property type="match status" value="1"/>
</dbReference>
<evidence type="ECO:0000256" key="1">
    <source>
        <dbReference type="SAM" id="SignalP"/>
    </source>
</evidence>
<keyword evidence="1" id="KW-0732">Signal</keyword>
<evidence type="ECO:0008006" key="4">
    <source>
        <dbReference type="Google" id="ProtNLM"/>
    </source>
</evidence>
<gene>
    <name evidence="2" type="ORF">C7455_1065</name>
</gene>
<dbReference type="Proteomes" id="UP000245708">
    <property type="component" value="Unassembled WGS sequence"/>
</dbReference>
<organism evidence="2 3">
    <name type="scientific">Roseicyclus mahoneyensis</name>
    <dbReference type="NCBI Taxonomy" id="164332"/>
    <lineage>
        <taxon>Bacteria</taxon>
        <taxon>Pseudomonadati</taxon>
        <taxon>Pseudomonadota</taxon>
        <taxon>Alphaproteobacteria</taxon>
        <taxon>Rhodobacterales</taxon>
        <taxon>Roseobacteraceae</taxon>
        <taxon>Roseicyclus</taxon>
    </lineage>
</organism>
<proteinExistence type="predicted"/>
<dbReference type="RefSeq" id="WP_109668720.1">
    <property type="nucleotide sequence ID" value="NZ_QGGW01000006.1"/>
</dbReference>
<dbReference type="InterPro" id="IPR036700">
    <property type="entry name" value="BOBF_sf"/>
</dbReference>